<feature type="transmembrane region" description="Helical" evidence="2">
    <location>
        <begin position="236"/>
        <end position="256"/>
    </location>
</feature>
<dbReference type="EMBL" id="JANBPY010000055">
    <property type="protein sequence ID" value="KAJ1969475.1"/>
    <property type="molecule type" value="Genomic_DNA"/>
</dbReference>
<evidence type="ECO:0000256" key="1">
    <source>
        <dbReference type="SAM" id="MobiDB-lite"/>
    </source>
</evidence>
<feature type="transmembrane region" description="Helical" evidence="2">
    <location>
        <begin position="268"/>
        <end position="289"/>
    </location>
</feature>
<protein>
    <submittedName>
        <fullName evidence="3">Uncharacterized protein</fullName>
    </submittedName>
</protein>
<keyword evidence="2" id="KW-0812">Transmembrane</keyword>
<evidence type="ECO:0000313" key="3">
    <source>
        <dbReference type="EMBL" id="KAJ1969475.1"/>
    </source>
</evidence>
<evidence type="ECO:0000256" key="2">
    <source>
        <dbReference type="SAM" id="Phobius"/>
    </source>
</evidence>
<proteinExistence type="predicted"/>
<keyword evidence="2" id="KW-1133">Transmembrane helix</keyword>
<comment type="caution">
    <text evidence="3">The sequence shown here is derived from an EMBL/GenBank/DDBJ whole genome shotgun (WGS) entry which is preliminary data.</text>
</comment>
<sequence>MQGFIFKRRQREQVWWCLAGLLVLTVVVGLYPVYGATQLLNGGDLLPKEVSSQDFYYDDVKHYHYRGPLVKMDIKEDCKVTVNEVPRLTTLDWAASAGMAANESDVGTIVFFDRLEFMDGKCQTFTDVLKQLEGIVPELADKGYPPVKVGLFSCVLTSESNFGGLDYEPIDDYYYHKVSGIEIAQIGLDTGLMFANVMAGLAANATDGSFVPLVVQVTQERGPWNEFLYSSVFKGYLIFCRISFVPGILYAVYEFFRLTIKSKLRFQLRYLIFLVIIFVMVVDTVLTAVDALSRFQNVIRFVSWMLGFGTQFLVLIMWLRIMRKILPSRTGLLLIWLTYFILFCSSVANAVLIVWSITQISFILYFGWGIHSYVVSPSMYVLAVLMVWYGYHITRDLDRMGLYSGTLAALKRLCLLSYAAFSGGLMTAIALMLVITSITQYTQVCIIRTVAMQFSHLILFTSTFWILRVRDSSALNHQELRSGSGSDNGRAKEASIRLDTLANNKLKYSGSKPSTTNIPLAIPSNELYFPGKCYPSEGKAAGGLGMLQPNFSNPPNQTDETWAVGDYPNPLQYFEGATNKNEPSNKSPTRP</sequence>
<feature type="transmembrane region" description="Helical" evidence="2">
    <location>
        <begin position="14"/>
        <end position="34"/>
    </location>
</feature>
<feature type="compositionally biased region" description="Polar residues" evidence="1">
    <location>
        <begin position="549"/>
        <end position="560"/>
    </location>
</feature>
<evidence type="ECO:0000313" key="4">
    <source>
        <dbReference type="Proteomes" id="UP001150925"/>
    </source>
</evidence>
<feature type="transmembrane region" description="Helical" evidence="2">
    <location>
        <begin position="370"/>
        <end position="392"/>
    </location>
</feature>
<gene>
    <name evidence="3" type="ORF">IWQ62_000602</name>
</gene>
<keyword evidence="2" id="KW-0472">Membrane</keyword>
<dbReference type="AlphaFoldDB" id="A0A9W8B0A5"/>
<dbReference type="OrthoDB" id="5583175at2759"/>
<feature type="compositionally biased region" description="Polar residues" evidence="1">
    <location>
        <begin position="578"/>
        <end position="591"/>
    </location>
</feature>
<name>A0A9W8B0A5_9FUNG</name>
<dbReference type="Proteomes" id="UP001150925">
    <property type="component" value="Unassembled WGS sequence"/>
</dbReference>
<accession>A0A9W8B0A5</accession>
<feature type="region of interest" description="Disordered" evidence="1">
    <location>
        <begin position="545"/>
        <end position="591"/>
    </location>
</feature>
<feature type="transmembrane region" description="Helical" evidence="2">
    <location>
        <begin position="333"/>
        <end position="358"/>
    </location>
</feature>
<feature type="transmembrane region" description="Helical" evidence="2">
    <location>
        <begin position="413"/>
        <end position="435"/>
    </location>
</feature>
<feature type="transmembrane region" description="Helical" evidence="2">
    <location>
        <begin position="301"/>
        <end position="321"/>
    </location>
</feature>
<keyword evidence="4" id="KW-1185">Reference proteome</keyword>
<feature type="transmembrane region" description="Helical" evidence="2">
    <location>
        <begin position="441"/>
        <end position="467"/>
    </location>
</feature>
<reference evidence="3" key="1">
    <citation type="submission" date="2022-07" db="EMBL/GenBank/DDBJ databases">
        <title>Phylogenomic reconstructions and comparative analyses of Kickxellomycotina fungi.</title>
        <authorList>
            <person name="Reynolds N.K."/>
            <person name="Stajich J.E."/>
            <person name="Barry K."/>
            <person name="Grigoriev I.V."/>
            <person name="Crous P."/>
            <person name="Smith M.E."/>
        </authorList>
    </citation>
    <scope>NUCLEOTIDE SEQUENCE</scope>
    <source>
        <strain evidence="3">RSA 1196</strain>
    </source>
</reference>
<organism evidence="3 4">
    <name type="scientific">Dispira parvispora</name>
    <dbReference type="NCBI Taxonomy" id="1520584"/>
    <lineage>
        <taxon>Eukaryota</taxon>
        <taxon>Fungi</taxon>
        <taxon>Fungi incertae sedis</taxon>
        <taxon>Zoopagomycota</taxon>
        <taxon>Kickxellomycotina</taxon>
        <taxon>Dimargaritomycetes</taxon>
        <taxon>Dimargaritales</taxon>
        <taxon>Dimargaritaceae</taxon>
        <taxon>Dispira</taxon>
    </lineage>
</organism>